<gene>
    <name evidence="1" type="ORF">E0L32_000183</name>
</gene>
<comment type="caution">
    <text evidence="1">The sequence shown here is derived from an EMBL/GenBank/DDBJ whole genome shotgun (WGS) entry which is preliminary data.</text>
</comment>
<dbReference type="EMBL" id="SKBQ01000001">
    <property type="protein sequence ID" value="TPX15849.1"/>
    <property type="molecule type" value="Genomic_DNA"/>
</dbReference>
<dbReference type="Proteomes" id="UP000319257">
    <property type="component" value="Unassembled WGS sequence"/>
</dbReference>
<dbReference type="AlphaFoldDB" id="A0A507BEZ3"/>
<protein>
    <submittedName>
        <fullName evidence="1">Uncharacterized protein</fullName>
    </submittedName>
</protein>
<reference evidence="1 2" key="1">
    <citation type="submission" date="2019-06" db="EMBL/GenBank/DDBJ databases">
        <title>Draft genome sequence of the filamentous fungus Phialemoniopsis curvata isolated from diesel fuel.</title>
        <authorList>
            <person name="Varaljay V.A."/>
            <person name="Lyon W.J."/>
            <person name="Crouch A.L."/>
            <person name="Drake C.E."/>
            <person name="Hollomon J.M."/>
            <person name="Nadeau L.J."/>
            <person name="Nunn H.S."/>
            <person name="Stevenson B.S."/>
            <person name="Bojanowski C.L."/>
            <person name="Crookes-Goodson W.J."/>
        </authorList>
    </citation>
    <scope>NUCLEOTIDE SEQUENCE [LARGE SCALE GENOMIC DNA]</scope>
    <source>
        <strain evidence="1 2">D216</strain>
    </source>
</reference>
<evidence type="ECO:0000313" key="2">
    <source>
        <dbReference type="Proteomes" id="UP000319257"/>
    </source>
</evidence>
<dbReference type="RefSeq" id="XP_030997560.1">
    <property type="nucleotide sequence ID" value="XM_031135944.1"/>
</dbReference>
<accession>A0A507BEZ3</accession>
<organism evidence="1 2">
    <name type="scientific">Thyridium curvatum</name>
    <dbReference type="NCBI Taxonomy" id="1093900"/>
    <lineage>
        <taxon>Eukaryota</taxon>
        <taxon>Fungi</taxon>
        <taxon>Dikarya</taxon>
        <taxon>Ascomycota</taxon>
        <taxon>Pezizomycotina</taxon>
        <taxon>Sordariomycetes</taxon>
        <taxon>Sordariomycetidae</taxon>
        <taxon>Thyridiales</taxon>
        <taxon>Thyridiaceae</taxon>
        <taxon>Thyridium</taxon>
    </lineage>
</organism>
<proteinExistence type="predicted"/>
<evidence type="ECO:0000313" key="1">
    <source>
        <dbReference type="EMBL" id="TPX15849.1"/>
    </source>
</evidence>
<dbReference type="STRING" id="1093900.A0A507BEZ3"/>
<dbReference type="GeneID" id="41967630"/>
<sequence length="598" mass="66508">MDVLPAGSDTLGVMKRIRYGMVPVLVCPIRPDTRPVALDSAQTTEDDRARAGHWAEDALTSSHSQICTSANKTCVYPPQEVPLRDRRRAKGLLPGEMQPWSVPKQTHVSGQLGADQALGLGKPSQSSTLAIPVGFTGPWSGVPSSPTGPFEVLPVKMPARSQELYQYFAMQSMRLSLGLTLGKDSLLVSSHNPASFRCMLLLASIHYSWNIGQLARFQSTYLMHKAESLETVRSTIDSQSRQELLGNLQLVATLSLVEACIGNLAVSQFHLSGLMALRDVWAGHKETRDDRATSELVDRYIILVYGFLYGIRSRLSDVPLPEAKALQFGKLGPSYISLMHSRYHLEADGLSNRLIALRLLPSFVNPALPKAFPEDVDPAVTLPSLRDITTLLDTKNRYIQGVDEYQPEMMWNDGGPTRLLVALSKLHAQTLEAQPKGQGRTPSPELQKDLPGVSYSALSAAIALYLHSVLGTYNAGEPMDQKFHRHVLLLVKTEIDAKQRQMCRDFGKKGANFWFWLVMTARRGLDTMEDPEANRELCGKLRRSLETHIRNWAHLSRTRLWEDAFEALNDYVWPGTSPDAGRMIWLHAMEGSNTCLNE</sequence>
<dbReference type="OrthoDB" id="5419315at2759"/>
<dbReference type="InParanoid" id="A0A507BEZ3"/>
<keyword evidence="2" id="KW-1185">Reference proteome</keyword>
<name>A0A507BEZ3_9PEZI</name>